<dbReference type="InterPro" id="IPR006750">
    <property type="entry name" value="YdcZ"/>
</dbReference>
<dbReference type="Proteomes" id="UP000237798">
    <property type="component" value="Unassembled WGS sequence"/>
</dbReference>
<feature type="transmembrane region" description="Helical" evidence="1">
    <location>
        <begin position="28"/>
        <end position="53"/>
    </location>
</feature>
<protein>
    <recommendedName>
        <fullName evidence="4">DMT family transporter</fullName>
    </recommendedName>
</protein>
<keyword evidence="3" id="KW-1185">Reference proteome</keyword>
<comment type="caution">
    <text evidence="2">The sequence shown here is derived from an EMBL/GenBank/DDBJ whole genome shotgun (WGS) entry which is preliminary data.</text>
</comment>
<feature type="transmembrane region" description="Helical" evidence="1">
    <location>
        <begin position="121"/>
        <end position="141"/>
    </location>
</feature>
<sequence>MFGILYSIIAGISMSIQGVFNTRLSEKIGLWATNAIVQGIGFIIALIIVLLFDKGNFENINCCKKLYFFGGVLGVIITFTVMQGIKSLGTTHAISIILISQLLAAALIDFLGLFDSQKINFTLNKIAGVIIMIIGILVLKWKG</sequence>
<gene>
    <name evidence="2" type="ORF">CLLU_13900</name>
</gene>
<proteinExistence type="predicted"/>
<feature type="transmembrane region" description="Helical" evidence="1">
    <location>
        <begin position="65"/>
        <end position="85"/>
    </location>
</feature>
<dbReference type="OrthoDB" id="9789346at2"/>
<organism evidence="2 3">
    <name type="scientific">Clostridium luticellarii</name>
    <dbReference type="NCBI Taxonomy" id="1691940"/>
    <lineage>
        <taxon>Bacteria</taxon>
        <taxon>Bacillati</taxon>
        <taxon>Bacillota</taxon>
        <taxon>Clostridia</taxon>
        <taxon>Eubacteriales</taxon>
        <taxon>Clostridiaceae</taxon>
        <taxon>Clostridium</taxon>
    </lineage>
</organism>
<keyword evidence="1" id="KW-0472">Membrane</keyword>
<dbReference type="Pfam" id="PF04657">
    <property type="entry name" value="DMT_YdcZ"/>
    <property type="match status" value="1"/>
</dbReference>
<dbReference type="PANTHER" id="PTHR34821:SF3">
    <property type="entry name" value="MEMBRANE PROTEIN"/>
    <property type="match status" value="1"/>
</dbReference>
<evidence type="ECO:0000313" key="2">
    <source>
        <dbReference type="EMBL" id="PRR85635.1"/>
    </source>
</evidence>
<keyword evidence="1" id="KW-1133">Transmembrane helix</keyword>
<dbReference type="GO" id="GO:0005886">
    <property type="term" value="C:plasma membrane"/>
    <property type="evidence" value="ECO:0007669"/>
    <property type="project" value="TreeGrafter"/>
</dbReference>
<evidence type="ECO:0000313" key="3">
    <source>
        <dbReference type="Proteomes" id="UP000237798"/>
    </source>
</evidence>
<dbReference type="EMBL" id="PVXP01000014">
    <property type="protein sequence ID" value="PRR85635.1"/>
    <property type="molecule type" value="Genomic_DNA"/>
</dbReference>
<name>A0A2T0BP69_9CLOT</name>
<dbReference type="PANTHER" id="PTHR34821">
    <property type="entry name" value="INNER MEMBRANE PROTEIN YDCZ"/>
    <property type="match status" value="1"/>
</dbReference>
<feature type="transmembrane region" description="Helical" evidence="1">
    <location>
        <begin position="91"/>
        <end position="114"/>
    </location>
</feature>
<evidence type="ECO:0008006" key="4">
    <source>
        <dbReference type="Google" id="ProtNLM"/>
    </source>
</evidence>
<accession>A0A2T0BP69</accession>
<dbReference type="AlphaFoldDB" id="A0A2T0BP69"/>
<dbReference type="RefSeq" id="WP_106008945.1">
    <property type="nucleotide sequence ID" value="NZ_JALCPJ010000008.1"/>
</dbReference>
<keyword evidence="1" id="KW-0812">Transmembrane</keyword>
<evidence type="ECO:0000256" key="1">
    <source>
        <dbReference type="SAM" id="Phobius"/>
    </source>
</evidence>
<reference evidence="2 3" key="1">
    <citation type="submission" date="2018-03" db="EMBL/GenBank/DDBJ databases">
        <title>Genome sequence of Clostridium luticellarii DSM 29923.</title>
        <authorList>
            <person name="Poehlein A."/>
            <person name="Daniel R."/>
        </authorList>
    </citation>
    <scope>NUCLEOTIDE SEQUENCE [LARGE SCALE GENOMIC DNA]</scope>
    <source>
        <strain evidence="2 3">DSM 29923</strain>
    </source>
</reference>